<evidence type="ECO:0000313" key="1">
    <source>
        <dbReference type="EMBL" id="VDI27814.1"/>
    </source>
</evidence>
<accession>A0A8B6E2S5</accession>
<reference evidence="1" key="1">
    <citation type="submission" date="2018-11" db="EMBL/GenBank/DDBJ databases">
        <authorList>
            <person name="Alioto T."/>
            <person name="Alioto T."/>
        </authorList>
    </citation>
    <scope>NUCLEOTIDE SEQUENCE</scope>
</reference>
<dbReference type="EMBL" id="UYJE01004411">
    <property type="protein sequence ID" value="VDI27814.1"/>
    <property type="molecule type" value="Genomic_DNA"/>
</dbReference>
<keyword evidence="2" id="KW-1185">Reference proteome</keyword>
<organism evidence="1 2">
    <name type="scientific">Mytilus galloprovincialis</name>
    <name type="common">Mediterranean mussel</name>
    <dbReference type="NCBI Taxonomy" id="29158"/>
    <lineage>
        <taxon>Eukaryota</taxon>
        <taxon>Metazoa</taxon>
        <taxon>Spiralia</taxon>
        <taxon>Lophotrochozoa</taxon>
        <taxon>Mollusca</taxon>
        <taxon>Bivalvia</taxon>
        <taxon>Autobranchia</taxon>
        <taxon>Pteriomorphia</taxon>
        <taxon>Mytilida</taxon>
        <taxon>Mytiloidea</taxon>
        <taxon>Mytilidae</taxon>
        <taxon>Mytilinae</taxon>
        <taxon>Mytilus</taxon>
    </lineage>
</organism>
<name>A0A8B6E2S5_MYTGA</name>
<proteinExistence type="predicted"/>
<feature type="non-terminal residue" evidence="1">
    <location>
        <position position="89"/>
    </location>
</feature>
<dbReference type="OrthoDB" id="2250022at2759"/>
<protein>
    <submittedName>
        <fullName evidence="1">Uncharacterized protein</fullName>
    </submittedName>
</protein>
<evidence type="ECO:0000313" key="2">
    <source>
        <dbReference type="Proteomes" id="UP000596742"/>
    </source>
</evidence>
<dbReference type="Proteomes" id="UP000596742">
    <property type="component" value="Unassembled WGS sequence"/>
</dbReference>
<sequence length="89" mass="10450">MRAALVVTSQRESKAVQKSQWYKHCFDEAVKPYDETTGRDKKLAKDDWAHGSLLVINELLRCSNMEGERQHIEMEEITNQQYLHEKTVK</sequence>
<gene>
    <name evidence="1" type="ORF">MGAL_10B048936</name>
</gene>
<dbReference type="AlphaFoldDB" id="A0A8B6E2S5"/>
<comment type="caution">
    <text evidence="1">The sequence shown here is derived from an EMBL/GenBank/DDBJ whole genome shotgun (WGS) entry which is preliminary data.</text>
</comment>